<gene>
    <name evidence="1" type="ORF">GCM10022197_13700</name>
</gene>
<keyword evidence="2" id="KW-1185">Reference proteome</keyword>
<protein>
    <recommendedName>
        <fullName evidence="3">AAA domain-containing protein</fullName>
    </recommendedName>
</protein>
<evidence type="ECO:0000313" key="1">
    <source>
        <dbReference type="EMBL" id="GAA3559530.1"/>
    </source>
</evidence>
<name>A0ABP6X605_9ACTN</name>
<sequence>MIDRAAPERHDRAVGGAVILVTGVMAAGKSTVAQLLAERFDRSVHVRGDVFRRFVVSGAVEPSPEMPPEAYAQLLLRYRIATAAADAYADAGFTAVVQDVVVGPVLADVVAMIRTRPRYVVVLDPDPAVVAEREAARPKTGYGPAWRPEDFVADLRSATPRIGLWLDTSDQDPSTTAAVVHGRLAEALVDDTVAPGDTSPNAATAS</sequence>
<comment type="caution">
    <text evidence="1">The sequence shown here is derived from an EMBL/GenBank/DDBJ whole genome shotgun (WGS) entry which is preliminary data.</text>
</comment>
<reference evidence="2" key="1">
    <citation type="journal article" date="2019" name="Int. J. Syst. Evol. Microbiol.">
        <title>The Global Catalogue of Microorganisms (GCM) 10K type strain sequencing project: providing services to taxonomists for standard genome sequencing and annotation.</title>
        <authorList>
            <consortium name="The Broad Institute Genomics Platform"/>
            <consortium name="The Broad Institute Genome Sequencing Center for Infectious Disease"/>
            <person name="Wu L."/>
            <person name="Ma J."/>
        </authorList>
    </citation>
    <scope>NUCLEOTIDE SEQUENCE [LARGE SCALE GENOMIC DNA]</scope>
    <source>
        <strain evidence="2">JCM 16540</strain>
    </source>
</reference>
<proteinExistence type="predicted"/>
<dbReference type="Proteomes" id="UP001500767">
    <property type="component" value="Unassembled WGS sequence"/>
</dbReference>
<dbReference type="Gene3D" id="3.40.50.300">
    <property type="entry name" value="P-loop containing nucleotide triphosphate hydrolases"/>
    <property type="match status" value="1"/>
</dbReference>
<evidence type="ECO:0000313" key="2">
    <source>
        <dbReference type="Proteomes" id="UP001500767"/>
    </source>
</evidence>
<evidence type="ECO:0008006" key="3">
    <source>
        <dbReference type="Google" id="ProtNLM"/>
    </source>
</evidence>
<dbReference type="InterPro" id="IPR027417">
    <property type="entry name" value="P-loop_NTPase"/>
</dbReference>
<organism evidence="1 2">
    <name type="scientific">Microlunatus spumicola</name>
    <dbReference type="NCBI Taxonomy" id="81499"/>
    <lineage>
        <taxon>Bacteria</taxon>
        <taxon>Bacillati</taxon>
        <taxon>Actinomycetota</taxon>
        <taxon>Actinomycetes</taxon>
        <taxon>Propionibacteriales</taxon>
        <taxon>Propionibacteriaceae</taxon>
        <taxon>Microlunatus</taxon>
    </lineage>
</organism>
<dbReference type="EMBL" id="BAAAYR010000001">
    <property type="protein sequence ID" value="GAA3559530.1"/>
    <property type="molecule type" value="Genomic_DNA"/>
</dbReference>
<dbReference type="SUPFAM" id="SSF52540">
    <property type="entry name" value="P-loop containing nucleoside triphosphate hydrolases"/>
    <property type="match status" value="1"/>
</dbReference>
<accession>A0ABP6X605</accession>
<dbReference type="Pfam" id="PF13671">
    <property type="entry name" value="AAA_33"/>
    <property type="match status" value="1"/>
</dbReference>